<gene>
    <name evidence="1" type="ORF">Ddye_007965</name>
</gene>
<dbReference type="PANTHER" id="PTHR33710:SF71">
    <property type="entry name" value="ENDONUCLEASE_EXONUCLEASE_PHOSPHATASE DOMAIN-CONTAINING PROTEIN"/>
    <property type="match status" value="1"/>
</dbReference>
<protein>
    <submittedName>
        <fullName evidence="1">Uncharacterized protein</fullName>
    </submittedName>
</protein>
<accession>A0AAE0CLG3</accession>
<dbReference type="EMBL" id="JANJYI010000003">
    <property type="protein sequence ID" value="KAK2654913.1"/>
    <property type="molecule type" value="Genomic_DNA"/>
</dbReference>
<evidence type="ECO:0000313" key="1">
    <source>
        <dbReference type="EMBL" id="KAK2654913.1"/>
    </source>
</evidence>
<keyword evidence="2" id="KW-1185">Reference proteome</keyword>
<reference evidence="1" key="1">
    <citation type="journal article" date="2023" name="Plant J.">
        <title>Genome sequences and population genomics provide insights into the demographic history, inbreeding, and mutation load of two 'living fossil' tree species of Dipteronia.</title>
        <authorList>
            <person name="Feng Y."/>
            <person name="Comes H.P."/>
            <person name="Chen J."/>
            <person name="Zhu S."/>
            <person name="Lu R."/>
            <person name="Zhang X."/>
            <person name="Li P."/>
            <person name="Qiu J."/>
            <person name="Olsen K.M."/>
            <person name="Qiu Y."/>
        </authorList>
    </citation>
    <scope>NUCLEOTIDE SEQUENCE</scope>
    <source>
        <strain evidence="1">KIB01</strain>
    </source>
</reference>
<organism evidence="1 2">
    <name type="scientific">Dipteronia dyeriana</name>
    <dbReference type="NCBI Taxonomy" id="168575"/>
    <lineage>
        <taxon>Eukaryota</taxon>
        <taxon>Viridiplantae</taxon>
        <taxon>Streptophyta</taxon>
        <taxon>Embryophyta</taxon>
        <taxon>Tracheophyta</taxon>
        <taxon>Spermatophyta</taxon>
        <taxon>Magnoliopsida</taxon>
        <taxon>eudicotyledons</taxon>
        <taxon>Gunneridae</taxon>
        <taxon>Pentapetalae</taxon>
        <taxon>rosids</taxon>
        <taxon>malvids</taxon>
        <taxon>Sapindales</taxon>
        <taxon>Sapindaceae</taxon>
        <taxon>Hippocastanoideae</taxon>
        <taxon>Acereae</taxon>
        <taxon>Dipteronia</taxon>
    </lineage>
</organism>
<dbReference type="Proteomes" id="UP001280121">
    <property type="component" value="Unassembled WGS sequence"/>
</dbReference>
<evidence type="ECO:0000313" key="2">
    <source>
        <dbReference type="Proteomes" id="UP001280121"/>
    </source>
</evidence>
<proteinExistence type="predicted"/>
<dbReference type="AlphaFoldDB" id="A0AAE0CLG3"/>
<sequence length="168" mass="19124">MVLSRLDRVVCSHSFLTSWSQIACVTLPRSHSDHHSLLVSCSASVSLGPRPFRFQGMWVYHPLFLNLVRSVWSSSFTGSGTGIVVQKLKLLKKVLRKWNYEVFRDIKLNVTKANEKVMLIQGRIGSEGFSDDLFRLETVALADLDSALKQQEIFLKEKSRVRWLAEGD</sequence>
<comment type="caution">
    <text evidence="1">The sequence shown here is derived from an EMBL/GenBank/DDBJ whole genome shotgun (WGS) entry which is preliminary data.</text>
</comment>
<name>A0AAE0CLG3_9ROSI</name>
<dbReference type="PANTHER" id="PTHR33710">
    <property type="entry name" value="BNAC02G09200D PROTEIN"/>
    <property type="match status" value="1"/>
</dbReference>